<evidence type="ECO:0008006" key="2">
    <source>
        <dbReference type="Google" id="ProtNLM"/>
    </source>
</evidence>
<gene>
    <name evidence="1" type="ORF">TRIUR3_12759</name>
</gene>
<dbReference type="Gene3D" id="2.60.120.330">
    <property type="entry name" value="B-lactam Antibiotic, Isopenicillin N Synthase, Chain"/>
    <property type="match status" value="1"/>
</dbReference>
<evidence type="ECO:0000313" key="1">
    <source>
        <dbReference type="EMBL" id="EMS66551.1"/>
    </source>
</evidence>
<dbReference type="PANTHER" id="PTHR34945:SF8">
    <property type="entry name" value="DOWNSTREAM TARGET OF AGL15-4"/>
    <property type="match status" value="1"/>
</dbReference>
<reference evidence="1" key="1">
    <citation type="journal article" date="2013" name="Nature">
        <title>Draft genome of the wheat A-genome progenitor Triticum urartu.</title>
        <authorList>
            <person name="Ling H.Q."/>
            <person name="Zhao S."/>
            <person name="Liu D."/>
            <person name="Wang J."/>
            <person name="Sun H."/>
            <person name="Zhang C."/>
            <person name="Fan H."/>
            <person name="Li D."/>
            <person name="Dong L."/>
            <person name="Tao Y."/>
            <person name="Gao C."/>
            <person name="Wu H."/>
            <person name="Li Y."/>
            <person name="Cui Y."/>
            <person name="Guo X."/>
            <person name="Zheng S."/>
            <person name="Wang B."/>
            <person name="Yu K."/>
            <person name="Liang Q."/>
            <person name="Yang W."/>
            <person name="Lou X."/>
            <person name="Chen J."/>
            <person name="Feng M."/>
            <person name="Jian J."/>
            <person name="Zhang X."/>
            <person name="Luo G."/>
            <person name="Jiang Y."/>
            <person name="Liu J."/>
            <person name="Wang Z."/>
            <person name="Sha Y."/>
            <person name="Zhang B."/>
            <person name="Wu H."/>
            <person name="Tang D."/>
            <person name="Shen Q."/>
            <person name="Xue P."/>
            <person name="Zou S."/>
            <person name="Wang X."/>
            <person name="Liu X."/>
            <person name="Wang F."/>
            <person name="Yang Y."/>
            <person name="An X."/>
            <person name="Dong Z."/>
            <person name="Zhang K."/>
            <person name="Zhang X."/>
            <person name="Luo M.C."/>
            <person name="Dvorak J."/>
            <person name="Tong Y."/>
            <person name="Wang J."/>
            <person name="Yang H."/>
            <person name="Li Z."/>
            <person name="Wang D."/>
            <person name="Zhang A."/>
            <person name="Wang J."/>
        </authorList>
    </citation>
    <scope>NUCLEOTIDE SEQUENCE</scope>
</reference>
<dbReference type="InterPro" id="IPR027443">
    <property type="entry name" value="IPNS-like_sf"/>
</dbReference>
<organism evidence="1">
    <name type="scientific">Triticum urartu</name>
    <name type="common">Red wild einkorn</name>
    <name type="synonym">Crithodium urartu</name>
    <dbReference type="NCBI Taxonomy" id="4572"/>
    <lineage>
        <taxon>Eukaryota</taxon>
        <taxon>Viridiplantae</taxon>
        <taxon>Streptophyta</taxon>
        <taxon>Embryophyta</taxon>
        <taxon>Tracheophyta</taxon>
        <taxon>Spermatophyta</taxon>
        <taxon>Magnoliopsida</taxon>
        <taxon>Liliopsida</taxon>
        <taxon>Poales</taxon>
        <taxon>Poaceae</taxon>
        <taxon>BOP clade</taxon>
        <taxon>Pooideae</taxon>
        <taxon>Triticodae</taxon>
        <taxon>Triticeae</taxon>
        <taxon>Triticinae</taxon>
        <taxon>Triticum</taxon>
    </lineage>
</organism>
<dbReference type="OMA" id="LCIRKHR"/>
<sequence>MAAASFVTYLETPREFRLLGFRAPPPSPVTGVVTNGGSGSPEYGECPDGNEDDEVGRFLRRSAKVPVLRLPERAIPRKKKKSDKAAWAPPVIDMRLLDTPDGSGPVVEALRSAAVAFGCFQVVGHGVNLCLVSAAAGRASSPTPEEAGGEDGEELWWSPSEGDQLRCELAHFVGRQLIKGLYMMLTPGFAVSRNGAADLFTQLEQTAAKLVDALQRDSVGATMVRADRNGSQLCIRTHHGRQCDIGPITISQDDILRMLIKSSRCPRALALHLCPGASTFHVFSRQRGWSRFRPLGGAVVVTVGDQLQVTHQSLERDPFFRRNLADLANARCIIITMQAWSSGLYKSVAGKPAYSDSDLRAERGCDVVSAEYLHTCSSASMESEPLDADAGKTIQLNVQIIVAACLVLLYYFLLSCLYTIWS</sequence>
<proteinExistence type="predicted"/>
<dbReference type="eggNOG" id="ENOG502QWIC">
    <property type="taxonomic scope" value="Eukaryota"/>
</dbReference>
<dbReference type="AlphaFoldDB" id="M8A3M0"/>
<accession>M8A3M0</accession>
<dbReference type="PANTHER" id="PTHR34945">
    <property type="entry name" value="2-OXOGLUTARATE (2OG) AND FE(II)-DEPENDENT OXYGENASE SUPERFAMILY PROTEIN"/>
    <property type="match status" value="1"/>
</dbReference>
<dbReference type="EMBL" id="KD030460">
    <property type="protein sequence ID" value="EMS66551.1"/>
    <property type="molecule type" value="Genomic_DNA"/>
</dbReference>
<name>M8A3M0_TRIUA</name>
<dbReference type="STRING" id="4572.M8A3M0"/>
<dbReference type="SUPFAM" id="SSF51197">
    <property type="entry name" value="Clavaminate synthase-like"/>
    <property type="match status" value="1"/>
</dbReference>
<protein>
    <recommendedName>
        <fullName evidence="2">Non-haem dioxygenase N-terminal domain-containing protein</fullName>
    </recommendedName>
</protein>